<evidence type="ECO:0000313" key="1">
    <source>
        <dbReference type="EMBL" id="GAL28808.1"/>
    </source>
</evidence>
<protein>
    <submittedName>
        <fullName evidence="1">Type II/IV secretion system ATP hydrolase TadA/VirB11/CpaF TadA subfamily</fullName>
    </submittedName>
</protein>
<dbReference type="Proteomes" id="UP000029223">
    <property type="component" value="Unassembled WGS sequence"/>
</dbReference>
<gene>
    <name evidence="1" type="ORF">JCM19239_421</name>
</gene>
<reference evidence="2" key="1">
    <citation type="submission" date="2014-09" db="EMBL/GenBank/DDBJ databases">
        <title>Vibrio variabilis JCM 19239. (C206) whole genome shotgun sequence.</title>
        <authorList>
            <person name="Sawabe T."/>
            <person name="Meirelles P."/>
            <person name="Nakanishi M."/>
            <person name="Sayaka M."/>
            <person name="Hattori M."/>
            <person name="Ohkuma M."/>
        </authorList>
    </citation>
    <scope>NUCLEOTIDE SEQUENCE [LARGE SCALE GENOMIC DNA]</scope>
    <source>
        <strain evidence="2">JCM 19239</strain>
    </source>
</reference>
<keyword evidence="1" id="KW-0378">Hydrolase</keyword>
<keyword evidence="2" id="KW-1185">Reference proteome</keyword>
<accession>A0ABQ0JJ68</accession>
<evidence type="ECO:0000313" key="2">
    <source>
        <dbReference type="Proteomes" id="UP000029223"/>
    </source>
</evidence>
<proteinExistence type="predicted"/>
<comment type="caution">
    <text evidence="1">The sequence shown here is derived from an EMBL/GenBank/DDBJ whole genome shotgun (WGS) entry which is preliminary data.</text>
</comment>
<dbReference type="EMBL" id="BBMS01000050">
    <property type="protein sequence ID" value="GAL28808.1"/>
    <property type="molecule type" value="Genomic_DNA"/>
</dbReference>
<name>A0ABQ0JJ68_9VIBR</name>
<organism evidence="1 2">
    <name type="scientific">Vibrio variabilis</name>
    <dbReference type="NCBI Taxonomy" id="990271"/>
    <lineage>
        <taxon>Bacteria</taxon>
        <taxon>Pseudomonadati</taxon>
        <taxon>Pseudomonadota</taxon>
        <taxon>Gammaproteobacteria</taxon>
        <taxon>Vibrionales</taxon>
        <taxon>Vibrionaceae</taxon>
        <taxon>Vibrio</taxon>
    </lineage>
</organism>
<dbReference type="GO" id="GO:0016787">
    <property type="term" value="F:hydrolase activity"/>
    <property type="evidence" value="ECO:0007669"/>
    <property type="project" value="UniProtKB-KW"/>
</dbReference>
<reference evidence="2" key="2">
    <citation type="submission" date="2014-09" db="EMBL/GenBank/DDBJ databases">
        <authorList>
            <consortium name="NBRP consortium"/>
            <person name="Sawabe T."/>
            <person name="Meirelles P."/>
            <person name="Nakanishi M."/>
            <person name="Sayaka M."/>
            <person name="Hattori M."/>
            <person name="Ohkuma M."/>
        </authorList>
    </citation>
    <scope>NUCLEOTIDE SEQUENCE [LARGE SCALE GENOMIC DNA]</scope>
    <source>
        <strain evidence="2">JCM 19239</strain>
    </source>
</reference>
<sequence>MSSNKELYLAFRTQIFEALDAEAVQKMGRKDLEGQIHSAVDLLASNYRRPITAMMKLGSLRA</sequence>